<sequence>MAARFFIRNILLAENHLFKIQQPRIIAPLLSGNFQNVPSEGDKRYYSRVRKKERPLFPKLFRSGDRMKRLPLPDSTIKFWCQDVKELQDAPDHVQRLFTIEFANRVS</sequence>
<proteinExistence type="predicted"/>
<reference evidence="1" key="1">
    <citation type="submission" date="2015-07" db="EMBL/GenBank/DDBJ databases">
        <title>MeaNS - Measles Nucleotide Surveillance Program.</title>
        <authorList>
            <person name="Tran T."/>
            <person name="Druce J."/>
        </authorList>
    </citation>
    <scope>NUCLEOTIDE SEQUENCE</scope>
    <source>
        <strain evidence="1">UCB-OBI-ISO-001</strain>
        <tissue evidence="1">Gonad</tissue>
    </source>
</reference>
<dbReference type="KEGG" id="obi:106869436"/>
<dbReference type="OrthoDB" id="441444at2759"/>
<dbReference type="AlphaFoldDB" id="A0A0L8HP68"/>
<organism evidence="1">
    <name type="scientific">Octopus bimaculoides</name>
    <name type="common">California two-spotted octopus</name>
    <dbReference type="NCBI Taxonomy" id="37653"/>
    <lineage>
        <taxon>Eukaryota</taxon>
        <taxon>Metazoa</taxon>
        <taxon>Spiralia</taxon>
        <taxon>Lophotrochozoa</taxon>
        <taxon>Mollusca</taxon>
        <taxon>Cephalopoda</taxon>
        <taxon>Coleoidea</taxon>
        <taxon>Octopodiformes</taxon>
        <taxon>Octopoda</taxon>
        <taxon>Incirrata</taxon>
        <taxon>Octopodidae</taxon>
        <taxon>Octopus</taxon>
    </lineage>
</organism>
<protein>
    <submittedName>
        <fullName evidence="1">Uncharacterized protein</fullName>
    </submittedName>
</protein>
<gene>
    <name evidence="1" type="ORF">OCBIM_22009891mg</name>
</gene>
<dbReference type="EMBL" id="KQ417621">
    <property type="protein sequence ID" value="KOF91043.1"/>
    <property type="molecule type" value="Genomic_DNA"/>
</dbReference>
<name>A0A0L8HP68_OCTBM</name>
<accession>A0A0L8HP68</accession>
<evidence type="ECO:0000313" key="1">
    <source>
        <dbReference type="EMBL" id="KOF91043.1"/>
    </source>
</evidence>